<dbReference type="STRING" id="1528.SAMN04488579_107119"/>
<dbReference type="CDD" id="cd01560">
    <property type="entry name" value="Thr-synth_2"/>
    <property type="match status" value="1"/>
</dbReference>
<dbReference type="EC" id="4.2.3.1" evidence="4"/>
<protein>
    <recommendedName>
        <fullName evidence="4">Threonine synthase</fullName>
        <ecNumber evidence="4">4.2.3.1</ecNumber>
    </recommendedName>
</protein>
<feature type="modified residue" description="N6-(pyridoxal phosphate)lysine" evidence="5">
    <location>
        <position position="113"/>
    </location>
</feature>
<dbReference type="InterPro" id="IPR004450">
    <property type="entry name" value="Thr_synthase-like"/>
</dbReference>
<dbReference type="OrthoDB" id="9763107at2"/>
<accession>A0A1H3EL77</accession>
<dbReference type="NCBIfam" id="TIGR00260">
    <property type="entry name" value="thrC"/>
    <property type="match status" value="1"/>
</dbReference>
<evidence type="ECO:0000256" key="2">
    <source>
        <dbReference type="ARBA" id="ARBA00005517"/>
    </source>
</evidence>
<dbReference type="Pfam" id="PF00291">
    <property type="entry name" value="PALP"/>
    <property type="match status" value="1"/>
</dbReference>
<dbReference type="InterPro" id="IPR037158">
    <property type="entry name" value="Thr_synth_N_sf"/>
</dbReference>
<evidence type="ECO:0000313" key="8">
    <source>
        <dbReference type="EMBL" id="SDX79492.1"/>
    </source>
</evidence>
<dbReference type="AlphaFoldDB" id="A0A1H3EL77"/>
<evidence type="ECO:0000256" key="5">
    <source>
        <dbReference type="PIRSR" id="PIRSR604450-51"/>
    </source>
</evidence>
<evidence type="ECO:0000259" key="6">
    <source>
        <dbReference type="Pfam" id="PF00291"/>
    </source>
</evidence>
<dbReference type="GO" id="GO:0009088">
    <property type="term" value="P:threonine biosynthetic process"/>
    <property type="evidence" value="ECO:0007669"/>
    <property type="project" value="UniProtKB-UniRule"/>
</dbReference>
<evidence type="ECO:0000259" key="7">
    <source>
        <dbReference type="Pfam" id="PF14821"/>
    </source>
</evidence>
<comment type="cofactor">
    <cofactor evidence="1 5">
        <name>pyridoxal 5'-phosphate</name>
        <dbReference type="ChEBI" id="CHEBI:597326"/>
    </cofactor>
</comment>
<dbReference type="Pfam" id="PF14821">
    <property type="entry name" value="Thr_synth_N"/>
    <property type="match status" value="1"/>
</dbReference>
<feature type="domain" description="Tryptophan synthase beta chain-like PALP" evidence="6">
    <location>
        <begin position="102"/>
        <end position="336"/>
    </location>
</feature>
<feature type="domain" description="Threonine synthase N-terminal" evidence="7">
    <location>
        <begin position="5"/>
        <end position="80"/>
    </location>
</feature>
<dbReference type="PANTHER" id="PTHR43515">
    <property type="entry name" value="THREONINE SYNTHASE-LIKE 1"/>
    <property type="match status" value="1"/>
</dbReference>
<gene>
    <name evidence="8" type="ORF">SAMN04488579_107119</name>
</gene>
<dbReference type="Gene3D" id="3.90.1380.10">
    <property type="entry name" value="Threonine synthase, N-terminal domain"/>
    <property type="match status" value="1"/>
</dbReference>
<dbReference type="InterPro" id="IPR001926">
    <property type="entry name" value="TrpB-like_PALP"/>
</dbReference>
<keyword evidence="9" id="KW-1185">Reference proteome</keyword>
<dbReference type="RefSeq" id="WP_090244520.1">
    <property type="nucleotide sequence ID" value="NZ_FNOU01000007.1"/>
</dbReference>
<dbReference type="Proteomes" id="UP000199652">
    <property type="component" value="Unassembled WGS sequence"/>
</dbReference>
<dbReference type="GO" id="GO:0004795">
    <property type="term" value="F:threonine synthase activity"/>
    <property type="evidence" value="ECO:0007669"/>
    <property type="project" value="UniProtKB-UniRule"/>
</dbReference>
<dbReference type="PANTHER" id="PTHR43515:SF1">
    <property type="entry name" value="THREONINE SYNTHASE-LIKE 1"/>
    <property type="match status" value="1"/>
</dbReference>
<evidence type="ECO:0000256" key="3">
    <source>
        <dbReference type="ARBA" id="ARBA00022898"/>
    </source>
</evidence>
<keyword evidence="3 5" id="KW-0663">Pyridoxal phosphate</keyword>
<dbReference type="Pfam" id="PF24857">
    <property type="entry name" value="THR4_C"/>
    <property type="match status" value="1"/>
</dbReference>
<dbReference type="GO" id="GO:0005737">
    <property type="term" value="C:cytoplasm"/>
    <property type="evidence" value="ECO:0007669"/>
    <property type="project" value="TreeGrafter"/>
</dbReference>
<evidence type="ECO:0000313" key="9">
    <source>
        <dbReference type="Proteomes" id="UP000199652"/>
    </source>
</evidence>
<comment type="similarity">
    <text evidence="2">Belongs to the threonine synthase family.</text>
</comment>
<dbReference type="EMBL" id="FNOU01000007">
    <property type="protein sequence ID" value="SDX79492.1"/>
    <property type="molecule type" value="Genomic_DNA"/>
</dbReference>
<name>A0A1H3EL77_EUBBA</name>
<evidence type="ECO:0000256" key="4">
    <source>
        <dbReference type="NCBIfam" id="TIGR00260"/>
    </source>
</evidence>
<reference evidence="9" key="1">
    <citation type="submission" date="2016-10" db="EMBL/GenBank/DDBJ databases">
        <authorList>
            <person name="Varghese N."/>
            <person name="Submissions S."/>
        </authorList>
    </citation>
    <scope>NUCLEOTIDE SEQUENCE [LARGE SCALE GENOMIC DNA]</scope>
    <source>
        <strain evidence="9">VPI 5359</strain>
    </source>
</reference>
<evidence type="ECO:0000256" key="1">
    <source>
        <dbReference type="ARBA" id="ARBA00001933"/>
    </source>
</evidence>
<dbReference type="InterPro" id="IPR029144">
    <property type="entry name" value="Thr_synth_N"/>
</dbReference>
<sequence length="503" mass="54936">MKEHFLSTRGGESNISASEGIIKGLAADGGLFVPSFIHDITIDFDALKNKNYGEMAKALFSLFLDDFSEEQIEACIHNAYYTGKFEDAEPVRVKKVGDRFFLELFHGPTCAFKDMALTILPHLMTTSMENVQVDKDILILTATSGDTGKAALAGFADVPRINILVYYPQDGVSTIQEKQMLTQKGDNTCVVGVSGNFDDTQTGVKKIFADDALVAELDAAGFDFSSANSINIGRLLPQVVYYFYSYFELVKAGEIAQGDPVNFVVPTGNFGNILAGYYAKLLGLPVNRFICASNSNNILTDFFATGDYNRNRDFYKTISPSMDILISSNLERLLFDLSGGDTTFVAKLMSDLNTKGDYTIPADLLEKARGLFSAGYADEEATQMAIHDQFVDQGYLMDPHTAVASRVYDDYVAQTGDTTPTIILSTASPYKFGHSVYESIFGEIPAGMDDYQVLDALAEKTGTTIPAPLKNLDAKPNCHSKTCTANTMADCVRAFVKERGAAR</sequence>
<dbReference type="InterPro" id="IPR036052">
    <property type="entry name" value="TrpB-like_PALP_sf"/>
</dbReference>
<dbReference type="SUPFAM" id="SSF53686">
    <property type="entry name" value="Tryptophan synthase beta subunit-like PLP-dependent enzymes"/>
    <property type="match status" value="1"/>
</dbReference>
<proteinExistence type="inferred from homology"/>
<organism evidence="8 9">
    <name type="scientific">Eubacterium barkeri</name>
    <name type="common">Clostridium barkeri</name>
    <dbReference type="NCBI Taxonomy" id="1528"/>
    <lineage>
        <taxon>Bacteria</taxon>
        <taxon>Bacillati</taxon>
        <taxon>Bacillota</taxon>
        <taxon>Clostridia</taxon>
        <taxon>Eubacteriales</taxon>
        <taxon>Eubacteriaceae</taxon>
        <taxon>Eubacterium</taxon>
    </lineage>
</organism>
<dbReference type="Gene3D" id="3.40.50.1100">
    <property type="match status" value="2"/>
</dbReference>